<accession>A0A8J8WD00</accession>
<feature type="chain" id="PRO_5035227176" evidence="5">
    <location>
        <begin position="17"/>
        <end position="204"/>
    </location>
</feature>
<feature type="domain" description="Receptor ligand binding region" evidence="6">
    <location>
        <begin position="67"/>
        <end position="189"/>
    </location>
</feature>
<dbReference type="OrthoDB" id="5984008at2759"/>
<sequence>MLWAWMWVWVAGVAWAGRGEAQGSLPPSRKFNIGGVLHDNATERHFTTILQDINFDGVSVADQTTLYEVTVLHHGSPIAAALHVCRRLISRAVFAVVVASPPYDSVTTASVSYTCGFYHIPIICTHSRDYIFSDKNIHVSLLRTVPPYSHQADVWVKLLKLLSYRQVLMLHSADTDGRALIARFQSAARHSDNEKGVKARRHHL</sequence>
<name>A0A8J8WD00_CHIOP</name>
<comment type="subcellular location">
    <subcellularLocation>
        <location evidence="1">Membrane</location>
    </subcellularLocation>
</comment>
<keyword evidence="4" id="KW-0472">Membrane</keyword>
<dbReference type="Proteomes" id="UP000770661">
    <property type="component" value="Unassembled WGS sequence"/>
</dbReference>
<keyword evidence="3" id="KW-1133">Transmembrane helix</keyword>
<evidence type="ECO:0000256" key="2">
    <source>
        <dbReference type="ARBA" id="ARBA00022692"/>
    </source>
</evidence>
<dbReference type="Pfam" id="PF01094">
    <property type="entry name" value="ANF_receptor"/>
    <property type="match status" value="1"/>
</dbReference>
<evidence type="ECO:0000313" key="8">
    <source>
        <dbReference type="Proteomes" id="UP000770661"/>
    </source>
</evidence>
<protein>
    <submittedName>
        <fullName evidence="7">Glutamate [NMDA] receptor subunit 1</fullName>
    </submittedName>
</protein>
<proteinExistence type="predicted"/>
<evidence type="ECO:0000313" key="7">
    <source>
        <dbReference type="EMBL" id="KAG0695205.1"/>
    </source>
</evidence>
<evidence type="ECO:0000256" key="1">
    <source>
        <dbReference type="ARBA" id="ARBA00004370"/>
    </source>
</evidence>
<keyword evidence="8" id="KW-1185">Reference proteome</keyword>
<comment type="caution">
    <text evidence="7">The sequence shown here is derived from an EMBL/GenBank/DDBJ whole genome shotgun (WGS) entry which is preliminary data.</text>
</comment>
<dbReference type="AlphaFoldDB" id="A0A8J8WD00"/>
<evidence type="ECO:0000256" key="4">
    <source>
        <dbReference type="ARBA" id="ARBA00023136"/>
    </source>
</evidence>
<organism evidence="7 8">
    <name type="scientific">Chionoecetes opilio</name>
    <name type="common">Atlantic snow crab</name>
    <name type="synonym">Cancer opilio</name>
    <dbReference type="NCBI Taxonomy" id="41210"/>
    <lineage>
        <taxon>Eukaryota</taxon>
        <taxon>Metazoa</taxon>
        <taxon>Ecdysozoa</taxon>
        <taxon>Arthropoda</taxon>
        <taxon>Crustacea</taxon>
        <taxon>Multicrustacea</taxon>
        <taxon>Malacostraca</taxon>
        <taxon>Eumalacostraca</taxon>
        <taxon>Eucarida</taxon>
        <taxon>Decapoda</taxon>
        <taxon>Pleocyemata</taxon>
        <taxon>Brachyura</taxon>
        <taxon>Eubrachyura</taxon>
        <taxon>Majoidea</taxon>
        <taxon>Majidae</taxon>
        <taxon>Chionoecetes</taxon>
    </lineage>
</organism>
<dbReference type="EMBL" id="JACEEZ010026043">
    <property type="protein sequence ID" value="KAG0695205.1"/>
    <property type="molecule type" value="Genomic_DNA"/>
</dbReference>
<evidence type="ECO:0000256" key="3">
    <source>
        <dbReference type="ARBA" id="ARBA00022989"/>
    </source>
</evidence>
<gene>
    <name evidence="7" type="primary">Nmdar1_0</name>
    <name evidence="7" type="ORF">GWK47_027007</name>
</gene>
<evidence type="ECO:0000259" key="6">
    <source>
        <dbReference type="Pfam" id="PF01094"/>
    </source>
</evidence>
<reference evidence="7" key="1">
    <citation type="submission" date="2020-07" db="EMBL/GenBank/DDBJ databases">
        <title>The High-quality genome of the commercially important snow crab, Chionoecetes opilio.</title>
        <authorList>
            <person name="Jeong J.-H."/>
            <person name="Ryu S."/>
        </authorList>
    </citation>
    <scope>NUCLEOTIDE SEQUENCE</scope>
    <source>
        <strain evidence="7">MADBK_172401_WGS</strain>
        <tissue evidence="7">Digestive gland</tissue>
    </source>
</reference>
<feature type="signal peptide" evidence="5">
    <location>
        <begin position="1"/>
        <end position="16"/>
    </location>
</feature>
<dbReference type="SUPFAM" id="SSF53822">
    <property type="entry name" value="Periplasmic binding protein-like I"/>
    <property type="match status" value="1"/>
</dbReference>
<dbReference type="Gene3D" id="3.40.50.2300">
    <property type="match status" value="1"/>
</dbReference>
<dbReference type="GO" id="GO:0016020">
    <property type="term" value="C:membrane"/>
    <property type="evidence" value="ECO:0007669"/>
    <property type="project" value="UniProtKB-SubCell"/>
</dbReference>
<keyword evidence="5" id="KW-0732">Signal</keyword>
<keyword evidence="2" id="KW-0812">Transmembrane</keyword>
<dbReference type="InterPro" id="IPR028082">
    <property type="entry name" value="Peripla_BP_I"/>
</dbReference>
<keyword evidence="7" id="KW-0675">Receptor</keyword>
<dbReference type="InterPro" id="IPR001828">
    <property type="entry name" value="ANF_lig-bd_rcpt"/>
</dbReference>
<evidence type="ECO:0000256" key="5">
    <source>
        <dbReference type="SAM" id="SignalP"/>
    </source>
</evidence>